<accession>A0A949U181</accession>
<feature type="domain" description="IDEAL" evidence="1">
    <location>
        <begin position="167"/>
        <end position="204"/>
    </location>
</feature>
<name>A0A949U181_9CLOT</name>
<reference evidence="2" key="1">
    <citation type="submission" date="2020-12" db="EMBL/GenBank/DDBJ databases">
        <title>Clostridium thailandense sp. nov., a novel acetogenic bacterium isolated from peat land soil in Thailand.</title>
        <authorList>
            <person name="Chaikitkaew S."/>
            <person name="Birkeland N.K."/>
        </authorList>
    </citation>
    <scope>NUCLEOTIDE SEQUENCE</scope>
    <source>
        <strain evidence="2">PL3</strain>
    </source>
</reference>
<proteinExistence type="predicted"/>
<dbReference type="Proteomes" id="UP000694308">
    <property type="component" value="Unassembled WGS sequence"/>
</dbReference>
<protein>
    <submittedName>
        <fullName evidence="2">IDEAL domain-containing protein</fullName>
    </submittedName>
</protein>
<sequence>MKINNFILSGSSESEDFEYGMEILPKKIPNKLTDRINVSIEKKIIGKNRYNLSFKRKVKFEIINNNYNLSKEIFGKYINFLVSFIYGLSKSKEEFNIENQGRIMISFLNEEFIKIVAIVNNNDNSNKVFFTLSKQELLIYIEILKNIYFERYVDIYSNYQMNYLVNPITKEERKNIYVGALYAFIDSALDNRDEDMFYQLSKEINTILNN</sequence>
<dbReference type="EMBL" id="JAEEGC010000181">
    <property type="protein sequence ID" value="MBV7276503.1"/>
    <property type="molecule type" value="Genomic_DNA"/>
</dbReference>
<organism evidence="2 3">
    <name type="scientific">Clostridium thailandense</name>
    <dbReference type="NCBI Taxonomy" id="2794346"/>
    <lineage>
        <taxon>Bacteria</taxon>
        <taxon>Bacillati</taxon>
        <taxon>Bacillota</taxon>
        <taxon>Clostridia</taxon>
        <taxon>Eubacteriales</taxon>
        <taxon>Clostridiaceae</taxon>
        <taxon>Clostridium</taxon>
    </lineage>
</organism>
<dbReference type="InterPro" id="IPR014957">
    <property type="entry name" value="IDEAL_dom"/>
</dbReference>
<dbReference type="Pfam" id="PF08858">
    <property type="entry name" value="IDEAL"/>
    <property type="match status" value="1"/>
</dbReference>
<comment type="caution">
    <text evidence="2">The sequence shown here is derived from an EMBL/GenBank/DDBJ whole genome shotgun (WGS) entry which is preliminary data.</text>
</comment>
<dbReference type="RefSeq" id="WP_218323585.1">
    <property type="nucleotide sequence ID" value="NZ_JAEEGC010000181.1"/>
</dbReference>
<dbReference type="SMART" id="SM00914">
    <property type="entry name" value="IDEAL"/>
    <property type="match status" value="1"/>
</dbReference>
<evidence type="ECO:0000313" key="2">
    <source>
        <dbReference type="EMBL" id="MBV7276503.1"/>
    </source>
</evidence>
<evidence type="ECO:0000313" key="3">
    <source>
        <dbReference type="Proteomes" id="UP000694308"/>
    </source>
</evidence>
<evidence type="ECO:0000259" key="1">
    <source>
        <dbReference type="SMART" id="SM00914"/>
    </source>
</evidence>
<gene>
    <name evidence="2" type="ORF">I6U48_26880</name>
</gene>
<keyword evidence="3" id="KW-1185">Reference proteome</keyword>
<dbReference type="AlphaFoldDB" id="A0A949U181"/>